<comment type="similarity">
    <text evidence="2">Belongs to the glycosyltransferase 31 family. Beta3-Gal-T subfamily.</text>
</comment>
<dbReference type="AlphaFoldDB" id="A0A835Y2I7"/>
<feature type="region of interest" description="Disordered" evidence="7">
    <location>
        <begin position="196"/>
        <end position="263"/>
    </location>
</feature>
<dbReference type="EMBL" id="JAEHOE010000028">
    <property type="protein sequence ID" value="KAG2494746.1"/>
    <property type="molecule type" value="Genomic_DNA"/>
</dbReference>
<feature type="region of interest" description="Disordered" evidence="7">
    <location>
        <begin position="25"/>
        <end position="87"/>
    </location>
</feature>
<evidence type="ECO:0000256" key="3">
    <source>
        <dbReference type="ARBA" id="ARBA00022692"/>
    </source>
</evidence>
<dbReference type="PANTHER" id="PTHR23033:SF50">
    <property type="entry name" value="HEXOSYLTRANSFERASE"/>
    <property type="match status" value="1"/>
</dbReference>
<name>A0A835Y2I7_9CHLO</name>
<keyword evidence="4" id="KW-0735">Signal-anchor</keyword>
<protein>
    <submittedName>
        <fullName evidence="8">Uncharacterized protein</fullName>
    </submittedName>
</protein>
<dbReference type="OrthoDB" id="534995at2759"/>
<reference evidence="8" key="1">
    <citation type="journal article" date="2020" name="bioRxiv">
        <title>Comparative genomics of Chlamydomonas.</title>
        <authorList>
            <person name="Craig R.J."/>
            <person name="Hasan A.R."/>
            <person name="Ness R.W."/>
            <person name="Keightley P.D."/>
        </authorList>
    </citation>
    <scope>NUCLEOTIDE SEQUENCE</scope>
    <source>
        <strain evidence="8">CCAP 11/70</strain>
    </source>
</reference>
<keyword evidence="5" id="KW-1133">Transmembrane helix</keyword>
<keyword evidence="9" id="KW-1185">Reference proteome</keyword>
<gene>
    <name evidence="8" type="ORF">HYH03_006992</name>
</gene>
<dbReference type="GO" id="GO:0016020">
    <property type="term" value="C:membrane"/>
    <property type="evidence" value="ECO:0007669"/>
    <property type="project" value="UniProtKB-SubCell"/>
</dbReference>
<dbReference type="PANTHER" id="PTHR23033">
    <property type="entry name" value="BETA1,3-GALACTOSYLTRANSFERASE"/>
    <property type="match status" value="1"/>
</dbReference>
<dbReference type="Proteomes" id="UP000612055">
    <property type="component" value="Unassembled WGS sequence"/>
</dbReference>
<evidence type="ECO:0000256" key="6">
    <source>
        <dbReference type="ARBA" id="ARBA00023136"/>
    </source>
</evidence>
<evidence type="ECO:0000313" key="9">
    <source>
        <dbReference type="Proteomes" id="UP000612055"/>
    </source>
</evidence>
<evidence type="ECO:0000256" key="1">
    <source>
        <dbReference type="ARBA" id="ARBA00004606"/>
    </source>
</evidence>
<evidence type="ECO:0000256" key="4">
    <source>
        <dbReference type="ARBA" id="ARBA00022968"/>
    </source>
</evidence>
<evidence type="ECO:0000313" key="8">
    <source>
        <dbReference type="EMBL" id="KAG2494746.1"/>
    </source>
</evidence>
<organism evidence="8 9">
    <name type="scientific">Edaphochlamys debaryana</name>
    <dbReference type="NCBI Taxonomy" id="47281"/>
    <lineage>
        <taxon>Eukaryota</taxon>
        <taxon>Viridiplantae</taxon>
        <taxon>Chlorophyta</taxon>
        <taxon>core chlorophytes</taxon>
        <taxon>Chlorophyceae</taxon>
        <taxon>CS clade</taxon>
        <taxon>Chlamydomonadales</taxon>
        <taxon>Chlamydomonadales incertae sedis</taxon>
        <taxon>Edaphochlamys</taxon>
    </lineage>
</organism>
<comment type="subcellular location">
    <subcellularLocation>
        <location evidence="1">Membrane</location>
        <topology evidence="1">Single-pass type II membrane protein</topology>
    </subcellularLocation>
</comment>
<feature type="compositionally biased region" description="Low complexity" evidence="7">
    <location>
        <begin position="210"/>
        <end position="221"/>
    </location>
</feature>
<evidence type="ECO:0000256" key="2">
    <source>
        <dbReference type="ARBA" id="ARBA00006462"/>
    </source>
</evidence>
<dbReference type="Gene3D" id="3.90.550.50">
    <property type="match status" value="1"/>
</dbReference>
<comment type="caution">
    <text evidence="8">The sequence shown here is derived from an EMBL/GenBank/DDBJ whole genome shotgun (WGS) entry which is preliminary data.</text>
</comment>
<keyword evidence="3" id="KW-0812">Transmembrane</keyword>
<sequence length="535" mass="57477">MDSLPAGLIPQASWPAGLDLTRLGALQDEVEDENDSELAATSSSGQGEDEDEPATRRVLRHTAGDEEAFGSAASDPDPDPKPSAASPSLLNDDFVYAAPCSAERLHLAQASRYWRKGMRAVFVMDEAPGNLSAEAVTNARKNRESFAWYPNFKRMADDQRDHYLEGDRRAAMTPILAYAALAAPASMGPWTVEQLLPSPAAPHRPHLHNAQAPGQAGQAAAVKHTRQLEGAPASGGKASTDAAKGKEAKGKGAEAGSGGADTDPFKWMLMGDDDTVFFMRGVKALLRDYDPQLPYFLSDCLIPGSKSPPDDVWNLRCMPCHLYPQHASQRLLSTEDAPRAPGPGSGQGQAVSKDCFCRTDTLCARFQGNATRCQQEWEGPVPWGGVGAIFSIGLFKRLAALQGGEGLRAYETCINAPETSVASFPLGGDAFMSRCLWRLGFPITDPGYTPLGRYMGEILGLKEMYEVPKHLKQGAASLPNGTLERWSVAVSMHLGARKQPSYRSAALSIKYITSVYDLVAEMLWPSGKPKPAGAS</sequence>
<accession>A0A835Y2I7</accession>
<evidence type="ECO:0000256" key="5">
    <source>
        <dbReference type="ARBA" id="ARBA00022989"/>
    </source>
</evidence>
<evidence type="ECO:0000256" key="7">
    <source>
        <dbReference type="SAM" id="MobiDB-lite"/>
    </source>
</evidence>
<keyword evidence="6" id="KW-0472">Membrane</keyword>
<proteinExistence type="inferred from homology"/>
<dbReference type="InterPro" id="IPR026050">
    <property type="entry name" value="C1GALT1/C1GALT1_chp1"/>
</dbReference>
<feature type="compositionally biased region" description="Basic and acidic residues" evidence="7">
    <location>
        <begin position="243"/>
        <end position="252"/>
    </location>
</feature>